<dbReference type="GO" id="GO:0016226">
    <property type="term" value="P:iron-sulfur cluster assembly"/>
    <property type="evidence" value="ECO:0007669"/>
    <property type="project" value="InterPro"/>
</dbReference>
<comment type="function">
    <text evidence="6">Binds and transfers iron-sulfur (Fe-S) clusters to target apoproteins. Can hydrolyze ATP.</text>
</comment>
<dbReference type="InterPro" id="IPR000808">
    <property type="entry name" value="Mrp-like_CS"/>
</dbReference>
<dbReference type="GO" id="GO:0140663">
    <property type="term" value="F:ATP-dependent FeS chaperone activity"/>
    <property type="evidence" value="ECO:0007669"/>
    <property type="project" value="InterPro"/>
</dbReference>
<evidence type="ECO:0000256" key="3">
    <source>
        <dbReference type="ARBA" id="ARBA00022840"/>
    </source>
</evidence>
<organism evidence="7 8">
    <name type="scientific">Acetobacteroides hydrogenigenes</name>
    <dbReference type="NCBI Taxonomy" id="979970"/>
    <lineage>
        <taxon>Bacteria</taxon>
        <taxon>Pseudomonadati</taxon>
        <taxon>Bacteroidota</taxon>
        <taxon>Bacteroidia</taxon>
        <taxon>Bacteroidales</taxon>
        <taxon>Rikenellaceae</taxon>
        <taxon>Acetobacteroides</taxon>
    </lineage>
</organism>
<dbReference type="PROSITE" id="PS01215">
    <property type="entry name" value="MRP"/>
    <property type="match status" value="1"/>
</dbReference>
<dbReference type="PANTHER" id="PTHR42961">
    <property type="entry name" value="IRON-SULFUR PROTEIN NUBPL"/>
    <property type="match status" value="1"/>
</dbReference>
<reference evidence="7 8" key="1">
    <citation type="submission" date="2019-03" db="EMBL/GenBank/DDBJ databases">
        <title>Genomic Encyclopedia of Archaeal and Bacterial Type Strains, Phase II (KMG-II): from individual species to whole genera.</title>
        <authorList>
            <person name="Goeker M."/>
        </authorList>
    </citation>
    <scope>NUCLEOTIDE SEQUENCE [LARGE SCALE GENOMIC DNA]</scope>
    <source>
        <strain evidence="7 8">RL-C</strain>
    </source>
</reference>
<dbReference type="InterPro" id="IPR027417">
    <property type="entry name" value="P-loop_NTPase"/>
</dbReference>
<evidence type="ECO:0000256" key="5">
    <source>
        <dbReference type="ARBA" id="ARBA00023014"/>
    </source>
</evidence>
<dbReference type="OrthoDB" id="9809679at2"/>
<dbReference type="Pfam" id="PF10609">
    <property type="entry name" value="ParA"/>
    <property type="match status" value="1"/>
</dbReference>
<dbReference type="Proteomes" id="UP000294830">
    <property type="component" value="Unassembled WGS sequence"/>
</dbReference>
<dbReference type="InterPro" id="IPR033756">
    <property type="entry name" value="YlxH/NBP35"/>
</dbReference>
<dbReference type="EMBL" id="SLWB01000011">
    <property type="protein sequence ID" value="TCN65339.1"/>
    <property type="molecule type" value="Genomic_DNA"/>
</dbReference>
<dbReference type="GO" id="GO:0051539">
    <property type="term" value="F:4 iron, 4 sulfur cluster binding"/>
    <property type="evidence" value="ECO:0007669"/>
    <property type="project" value="TreeGrafter"/>
</dbReference>
<comment type="similarity">
    <text evidence="6">Belongs to the Mrp/NBP35 ATP-binding proteins family.</text>
</comment>
<name>A0A4R2ELY2_9BACT</name>
<dbReference type="InterPro" id="IPR019591">
    <property type="entry name" value="Mrp/NBP35_ATP-bd"/>
</dbReference>
<comment type="caution">
    <text evidence="7">The sequence shown here is derived from an EMBL/GenBank/DDBJ whole genome shotgun (WGS) entry which is preliminary data.</text>
</comment>
<dbReference type="GO" id="GO:0005524">
    <property type="term" value="F:ATP binding"/>
    <property type="evidence" value="ECO:0007669"/>
    <property type="project" value="UniProtKB-UniRule"/>
</dbReference>
<evidence type="ECO:0000256" key="4">
    <source>
        <dbReference type="ARBA" id="ARBA00023004"/>
    </source>
</evidence>
<keyword evidence="1 6" id="KW-0479">Metal-binding</keyword>
<evidence type="ECO:0000256" key="2">
    <source>
        <dbReference type="ARBA" id="ARBA00022741"/>
    </source>
</evidence>
<keyword evidence="3 6" id="KW-0067">ATP-binding</keyword>
<dbReference type="GO" id="GO:0046872">
    <property type="term" value="F:metal ion binding"/>
    <property type="evidence" value="ECO:0007669"/>
    <property type="project" value="UniProtKB-KW"/>
</dbReference>
<dbReference type="AlphaFoldDB" id="A0A4R2ELY2"/>
<sequence>MNQQIEKKKLPNIKNIIIVASGKGGVGKSTVAAGVAMSLAGEGYKTGLLDADIFGPSVPLLFDLQDAKPEVEVRDGKQCLMPFEKYGIKLMSIGFFIDTKQAVVWRGPRVSSGISQLLSDTYWGELDYLVIDTPPGTGDVHITLLQNFETSGAVVVTTPQQMALADVKKAVDMFNDPQIGTPIFGIVENMAWFSPTAHPEEKYFLFGKGGGQSLANEFNLPLVAQIPFNEKMGESCDAGKMAELLTDKSIKAAFNQLFNGIISK</sequence>
<evidence type="ECO:0000256" key="6">
    <source>
        <dbReference type="HAMAP-Rule" id="MF_02040"/>
    </source>
</evidence>
<evidence type="ECO:0000313" key="7">
    <source>
        <dbReference type="EMBL" id="TCN65339.1"/>
    </source>
</evidence>
<dbReference type="Gene3D" id="3.40.50.300">
    <property type="entry name" value="P-loop containing nucleotide triphosphate hydrolases"/>
    <property type="match status" value="1"/>
</dbReference>
<keyword evidence="6" id="KW-0378">Hydrolase</keyword>
<protein>
    <recommendedName>
        <fullName evidence="6">Iron-sulfur cluster carrier protein</fullName>
    </recommendedName>
</protein>
<keyword evidence="4 6" id="KW-0408">Iron</keyword>
<gene>
    <name evidence="7" type="ORF">CLV25_11118</name>
</gene>
<dbReference type="CDD" id="cd02037">
    <property type="entry name" value="Mrp_NBP35"/>
    <property type="match status" value="1"/>
</dbReference>
<dbReference type="InterPro" id="IPR044304">
    <property type="entry name" value="NUBPL-like"/>
</dbReference>
<dbReference type="FunFam" id="3.40.50.300:FF:001119">
    <property type="entry name" value="Iron-sulfur cluster carrier protein"/>
    <property type="match status" value="1"/>
</dbReference>
<evidence type="ECO:0000256" key="1">
    <source>
        <dbReference type="ARBA" id="ARBA00022723"/>
    </source>
</evidence>
<keyword evidence="5 6" id="KW-0411">Iron-sulfur</keyword>
<dbReference type="SUPFAM" id="SSF52540">
    <property type="entry name" value="P-loop containing nucleoside triphosphate hydrolases"/>
    <property type="match status" value="1"/>
</dbReference>
<feature type="binding site" evidence="6">
    <location>
        <begin position="22"/>
        <end position="29"/>
    </location>
    <ligand>
        <name>ATP</name>
        <dbReference type="ChEBI" id="CHEBI:30616"/>
    </ligand>
</feature>
<comment type="subunit">
    <text evidence="6">Homodimer.</text>
</comment>
<dbReference type="RefSeq" id="WP_131839724.1">
    <property type="nucleotide sequence ID" value="NZ_SLWB01000011.1"/>
</dbReference>
<dbReference type="HAMAP" id="MF_02040">
    <property type="entry name" value="Mrp_NBP35"/>
    <property type="match status" value="1"/>
</dbReference>
<proteinExistence type="inferred from homology"/>
<dbReference type="GO" id="GO:0016887">
    <property type="term" value="F:ATP hydrolysis activity"/>
    <property type="evidence" value="ECO:0007669"/>
    <property type="project" value="UniProtKB-UniRule"/>
</dbReference>
<evidence type="ECO:0000313" key="8">
    <source>
        <dbReference type="Proteomes" id="UP000294830"/>
    </source>
</evidence>
<dbReference type="PANTHER" id="PTHR42961:SF2">
    <property type="entry name" value="IRON-SULFUR PROTEIN NUBPL"/>
    <property type="match status" value="1"/>
</dbReference>
<keyword evidence="2 6" id="KW-0547">Nucleotide-binding</keyword>
<keyword evidence="8" id="KW-1185">Reference proteome</keyword>
<accession>A0A4R2ELY2</accession>